<evidence type="ECO:0000313" key="12">
    <source>
        <dbReference type="EMBL" id="PWF27449.1"/>
    </source>
</evidence>
<dbReference type="GO" id="GO:0005997">
    <property type="term" value="P:xylulose metabolic process"/>
    <property type="evidence" value="ECO:0007669"/>
    <property type="project" value="InterPro"/>
</dbReference>
<gene>
    <name evidence="9 12" type="primary">xylB</name>
    <name evidence="12" type="ORF">DD236_03455</name>
</gene>
<sequence>MLIAHDLGTTGNKATLVSNDGKMLAAKTVNYGADWGTDGRAEQNPHDWWDAVCRASRELLAETNTAGTDIDGVSFSGQMMGVVPLDSHGEPVRPAIIWADTRSTKETNTLLERVSMEDCYRITGHRLNPTYSLTKLMWLRENEPDNFAKTATFCLAKDYTAFKLTGVLATDPSDASSTNAYDQASGDWAWEIIDAAGLPRSLFPKIVPSTHVIGTVTAEAARATGLAEGTPVVIGGGDGPVAALGAGVIDESSGAYAYLGSSSWVSLSASRPLLDPKMRSMTFNHVVPGQFVPTATMQAGGASVSRGQEVLSGGKSYEQFLGAAGNVEAATQGLFFLPYLIGERSPYWNPLARGVFAGLHMDHQQPHMMRAVLEGVAFNLRTGLEAFSDAGLDVSHIDCIGGLAKSPVMLQILANVWNVPVAARDIVDEANSIGAAVLAGVGTGVFEDFSIATRLSQQDPDTAPDPAVHEALEQPYRLFLDAYTRLEPWFADMHQTVNG</sequence>
<dbReference type="InterPro" id="IPR018485">
    <property type="entry name" value="FGGY_C"/>
</dbReference>
<evidence type="ECO:0000256" key="4">
    <source>
        <dbReference type="ARBA" id="ARBA00022741"/>
    </source>
</evidence>
<evidence type="ECO:0000259" key="11">
    <source>
        <dbReference type="Pfam" id="PF02782"/>
    </source>
</evidence>
<organism evidence="12 13">
    <name type="scientific">Ancrocorticia populi</name>
    <dbReference type="NCBI Taxonomy" id="2175228"/>
    <lineage>
        <taxon>Bacteria</taxon>
        <taxon>Bacillati</taxon>
        <taxon>Actinomycetota</taxon>
        <taxon>Actinomycetes</taxon>
        <taxon>Actinomycetales</taxon>
        <taxon>Actinomycetaceae</taxon>
        <taxon>Ancrocorticia</taxon>
    </lineage>
</organism>
<dbReference type="EMBL" id="QETB01000001">
    <property type="protein sequence ID" value="PWF27449.1"/>
    <property type="molecule type" value="Genomic_DNA"/>
</dbReference>
<evidence type="ECO:0000256" key="5">
    <source>
        <dbReference type="ARBA" id="ARBA00022777"/>
    </source>
</evidence>
<comment type="caution">
    <text evidence="12">The sequence shown here is derived from an EMBL/GenBank/DDBJ whole genome shotgun (WGS) entry which is preliminary data.</text>
</comment>
<dbReference type="Pfam" id="PF02782">
    <property type="entry name" value="FGGY_C"/>
    <property type="match status" value="1"/>
</dbReference>
<keyword evidence="6 9" id="KW-0067">ATP-binding</keyword>
<dbReference type="RefSeq" id="WP_109092949.1">
    <property type="nucleotide sequence ID" value="NZ_QETB01000001.1"/>
</dbReference>
<dbReference type="InterPro" id="IPR006000">
    <property type="entry name" value="Xylulokinase"/>
</dbReference>
<keyword evidence="4 9" id="KW-0547">Nucleotide-binding</keyword>
<dbReference type="SUPFAM" id="SSF53067">
    <property type="entry name" value="Actin-like ATPase domain"/>
    <property type="match status" value="2"/>
</dbReference>
<dbReference type="PANTHER" id="PTHR43095">
    <property type="entry name" value="SUGAR KINASE"/>
    <property type="match status" value="1"/>
</dbReference>
<protein>
    <recommendedName>
        <fullName evidence="9">Xylulose kinase</fullName>
        <shortName evidence="9">Xylulokinase</shortName>
        <ecNumber evidence="9">2.7.1.17</ecNumber>
    </recommendedName>
</protein>
<dbReference type="InterPro" id="IPR018483">
    <property type="entry name" value="Carb_kinase_FGGY_CS"/>
</dbReference>
<dbReference type="NCBIfam" id="TIGR01312">
    <property type="entry name" value="XylB"/>
    <property type="match status" value="1"/>
</dbReference>
<evidence type="ECO:0000256" key="3">
    <source>
        <dbReference type="ARBA" id="ARBA00022679"/>
    </source>
</evidence>
<dbReference type="GO" id="GO:0004856">
    <property type="term" value="F:D-xylulokinase activity"/>
    <property type="evidence" value="ECO:0007669"/>
    <property type="project" value="UniProtKB-EC"/>
</dbReference>
<keyword evidence="3 8" id="KW-0808">Transferase</keyword>
<feature type="domain" description="Carbohydrate kinase FGGY C-terminal" evidence="11">
    <location>
        <begin position="255"/>
        <end position="441"/>
    </location>
</feature>
<dbReference type="OrthoDB" id="9782710at2"/>
<evidence type="ECO:0000256" key="1">
    <source>
        <dbReference type="ARBA" id="ARBA00009156"/>
    </source>
</evidence>
<comment type="catalytic activity">
    <reaction evidence="9">
        <text>D-xylulose + ATP = D-xylulose 5-phosphate + ADP + H(+)</text>
        <dbReference type="Rhea" id="RHEA:10964"/>
        <dbReference type="ChEBI" id="CHEBI:15378"/>
        <dbReference type="ChEBI" id="CHEBI:17140"/>
        <dbReference type="ChEBI" id="CHEBI:30616"/>
        <dbReference type="ChEBI" id="CHEBI:57737"/>
        <dbReference type="ChEBI" id="CHEBI:456216"/>
        <dbReference type="EC" id="2.7.1.17"/>
    </reaction>
</comment>
<dbReference type="Pfam" id="PF00370">
    <property type="entry name" value="FGGY_N"/>
    <property type="match status" value="1"/>
</dbReference>
<comment type="similarity">
    <text evidence="1 8">Belongs to the FGGY kinase family.</text>
</comment>
<accession>A0A2V1KDN8</accession>
<dbReference type="EC" id="2.7.1.17" evidence="9"/>
<dbReference type="PANTHER" id="PTHR43095:SF5">
    <property type="entry name" value="XYLULOSE KINASE"/>
    <property type="match status" value="1"/>
</dbReference>
<dbReference type="Proteomes" id="UP000245283">
    <property type="component" value="Unassembled WGS sequence"/>
</dbReference>
<feature type="domain" description="Carbohydrate kinase FGGY N-terminal" evidence="10">
    <location>
        <begin position="1"/>
        <end position="245"/>
    </location>
</feature>
<evidence type="ECO:0000256" key="7">
    <source>
        <dbReference type="ARBA" id="ARBA00023277"/>
    </source>
</evidence>
<keyword evidence="5 8" id="KW-0418">Kinase</keyword>
<dbReference type="PIRSF" id="PIRSF000538">
    <property type="entry name" value="GlpK"/>
    <property type="match status" value="1"/>
</dbReference>
<dbReference type="AlphaFoldDB" id="A0A2V1KDN8"/>
<name>A0A2V1KDN8_9ACTO</name>
<dbReference type="PROSITE" id="PS00445">
    <property type="entry name" value="FGGY_KINASES_2"/>
    <property type="match status" value="1"/>
</dbReference>
<dbReference type="InterPro" id="IPR000577">
    <property type="entry name" value="Carb_kinase_FGGY"/>
</dbReference>
<keyword evidence="2 9" id="KW-0859">Xylose metabolism</keyword>
<proteinExistence type="inferred from homology"/>
<dbReference type="InterPro" id="IPR018484">
    <property type="entry name" value="FGGY_N"/>
</dbReference>
<evidence type="ECO:0000256" key="6">
    <source>
        <dbReference type="ARBA" id="ARBA00022840"/>
    </source>
</evidence>
<keyword evidence="7 9" id="KW-0119">Carbohydrate metabolism</keyword>
<dbReference type="InterPro" id="IPR043129">
    <property type="entry name" value="ATPase_NBD"/>
</dbReference>
<evidence type="ECO:0000256" key="2">
    <source>
        <dbReference type="ARBA" id="ARBA00022629"/>
    </source>
</evidence>
<dbReference type="GO" id="GO:0005524">
    <property type="term" value="F:ATP binding"/>
    <property type="evidence" value="ECO:0007669"/>
    <property type="project" value="UniProtKB-KW"/>
</dbReference>
<reference evidence="13" key="1">
    <citation type="submission" date="2018-05" db="EMBL/GenBank/DDBJ databases">
        <authorList>
            <person name="Li Y."/>
        </authorList>
    </citation>
    <scope>NUCLEOTIDE SEQUENCE [LARGE SCALE GENOMIC DNA]</scope>
    <source>
        <strain evidence="13">sk1b4</strain>
    </source>
</reference>
<keyword evidence="13" id="KW-1185">Reference proteome</keyword>
<evidence type="ECO:0000256" key="9">
    <source>
        <dbReference type="RuleBase" id="RU364073"/>
    </source>
</evidence>
<evidence type="ECO:0000256" key="8">
    <source>
        <dbReference type="RuleBase" id="RU003733"/>
    </source>
</evidence>
<dbReference type="CDD" id="cd07805">
    <property type="entry name" value="ASKHA_NBD_FGGY_CvXK-like"/>
    <property type="match status" value="1"/>
</dbReference>
<evidence type="ECO:0000313" key="13">
    <source>
        <dbReference type="Proteomes" id="UP000245283"/>
    </source>
</evidence>
<dbReference type="GO" id="GO:0042732">
    <property type="term" value="P:D-xylose metabolic process"/>
    <property type="evidence" value="ECO:0007669"/>
    <property type="project" value="UniProtKB-KW"/>
</dbReference>
<evidence type="ECO:0000259" key="10">
    <source>
        <dbReference type="Pfam" id="PF00370"/>
    </source>
</evidence>
<dbReference type="Gene3D" id="3.30.420.40">
    <property type="match status" value="2"/>
</dbReference>
<dbReference type="InterPro" id="IPR050406">
    <property type="entry name" value="FGGY_Carb_Kinase"/>
</dbReference>